<reference evidence="2 3" key="1">
    <citation type="journal article" date="2023" name="Hortic Res">
        <title>Pangenome of water caltrop reveals structural variations and asymmetric subgenome divergence after allopolyploidization.</title>
        <authorList>
            <person name="Zhang X."/>
            <person name="Chen Y."/>
            <person name="Wang L."/>
            <person name="Yuan Y."/>
            <person name="Fang M."/>
            <person name="Shi L."/>
            <person name="Lu R."/>
            <person name="Comes H.P."/>
            <person name="Ma Y."/>
            <person name="Chen Y."/>
            <person name="Huang G."/>
            <person name="Zhou Y."/>
            <person name="Zheng Z."/>
            <person name="Qiu Y."/>
        </authorList>
    </citation>
    <scope>NUCLEOTIDE SEQUENCE [LARGE SCALE GENOMIC DNA]</scope>
    <source>
        <tissue evidence="2">Roots</tissue>
    </source>
</reference>
<organism evidence="2 3">
    <name type="scientific">Trapa incisa</name>
    <dbReference type="NCBI Taxonomy" id="236973"/>
    <lineage>
        <taxon>Eukaryota</taxon>
        <taxon>Viridiplantae</taxon>
        <taxon>Streptophyta</taxon>
        <taxon>Embryophyta</taxon>
        <taxon>Tracheophyta</taxon>
        <taxon>Spermatophyta</taxon>
        <taxon>Magnoliopsida</taxon>
        <taxon>eudicotyledons</taxon>
        <taxon>Gunneridae</taxon>
        <taxon>Pentapetalae</taxon>
        <taxon>rosids</taxon>
        <taxon>malvids</taxon>
        <taxon>Myrtales</taxon>
        <taxon>Lythraceae</taxon>
        <taxon>Trapa</taxon>
    </lineage>
</organism>
<dbReference type="EMBL" id="JAXIOK010000014">
    <property type="protein sequence ID" value="KAK4755366.1"/>
    <property type="molecule type" value="Genomic_DNA"/>
</dbReference>
<feature type="region of interest" description="Disordered" evidence="1">
    <location>
        <begin position="149"/>
        <end position="195"/>
    </location>
</feature>
<protein>
    <submittedName>
        <fullName evidence="2">Uncharacterized protein</fullName>
    </submittedName>
</protein>
<proteinExistence type="predicted"/>
<gene>
    <name evidence="2" type="ORF">SAY87_009123</name>
</gene>
<evidence type="ECO:0000313" key="3">
    <source>
        <dbReference type="Proteomes" id="UP001345219"/>
    </source>
</evidence>
<dbReference type="PANTHER" id="PTHR33922:SF2">
    <property type="entry name" value="OS07G0589600 PROTEIN"/>
    <property type="match status" value="1"/>
</dbReference>
<accession>A0AAN7JX17</accession>
<feature type="compositionally biased region" description="Low complexity" evidence="1">
    <location>
        <begin position="149"/>
        <end position="170"/>
    </location>
</feature>
<name>A0AAN7JX17_9MYRT</name>
<feature type="compositionally biased region" description="Basic residues" evidence="1">
    <location>
        <begin position="171"/>
        <end position="184"/>
    </location>
</feature>
<evidence type="ECO:0000256" key="1">
    <source>
        <dbReference type="SAM" id="MobiDB-lite"/>
    </source>
</evidence>
<evidence type="ECO:0000313" key="2">
    <source>
        <dbReference type="EMBL" id="KAK4755366.1"/>
    </source>
</evidence>
<sequence>MAEYYWSERKIEEGDEDEALSLSDLPTYFPKTEATQTIGRGSEKEEHEGEPEFDFGWWRINGPSASSESHMSAADELFFKGQILPRRFSISSDNGRYIYNTSFLANFGGSNLIYSFRVSVHSCHFRSATRSETVSLGSSMRLIGSCRSSSIGSYTSSSSSTNSSSATARASHQKRPLTSHHLIHTRPSPKSPSINALSDYYSKTSRLQIQNNDGFSLWDFFRTGIIRGPSTDIELRDIKFRGQTNNSRNAKRNQKGLLFHKNNMGLLFGGVNCRCSVETVPVGNFVARRGGRDDKVLRKDSTAREKGRPMMTVKENRAAVSRLRTREWLKELSLSHAR</sequence>
<dbReference type="Proteomes" id="UP001345219">
    <property type="component" value="Chromosome 8"/>
</dbReference>
<dbReference type="PANTHER" id="PTHR33922">
    <property type="entry name" value="OS01G0888066 PROTEIN-RELATED"/>
    <property type="match status" value="1"/>
</dbReference>
<keyword evidence="3" id="KW-1185">Reference proteome</keyword>
<dbReference type="AlphaFoldDB" id="A0AAN7JX17"/>
<comment type="caution">
    <text evidence="2">The sequence shown here is derived from an EMBL/GenBank/DDBJ whole genome shotgun (WGS) entry which is preliminary data.</text>
</comment>